<evidence type="ECO:0000256" key="9">
    <source>
        <dbReference type="ARBA" id="ARBA00023121"/>
    </source>
</evidence>
<dbReference type="GO" id="GO:0005737">
    <property type="term" value="C:cytoplasm"/>
    <property type="evidence" value="ECO:0007669"/>
    <property type="project" value="UniProtKB-ARBA"/>
</dbReference>
<gene>
    <name evidence="13" type="ORF">VHUM_03915</name>
</gene>
<evidence type="ECO:0000256" key="10">
    <source>
        <dbReference type="ARBA" id="ARBA00023136"/>
    </source>
</evidence>
<dbReference type="InterPro" id="IPR031468">
    <property type="entry name" value="SMP_LBD"/>
</dbReference>
<feature type="domain" description="C2" evidence="11">
    <location>
        <begin position="183"/>
        <end position="312"/>
    </location>
</feature>
<accession>A0A7D8UWS2</accession>
<dbReference type="Gene3D" id="2.60.40.150">
    <property type="entry name" value="C2 domain"/>
    <property type="match status" value="2"/>
</dbReference>
<dbReference type="PROSITE" id="PS50004">
    <property type="entry name" value="C2"/>
    <property type="match status" value="1"/>
</dbReference>
<keyword evidence="5" id="KW-0677">Repeat</keyword>
<dbReference type="Proteomes" id="UP000473826">
    <property type="component" value="Unassembled WGS sequence"/>
</dbReference>
<keyword evidence="14" id="KW-1185">Reference proteome</keyword>
<evidence type="ECO:0000313" key="13">
    <source>
        <dbReference type="EMBL" id="TXT05095.1"/>
    </source>
</evidence>
<keyword evidence="6" id="KW-0106">Calcium</keyword>
<evidence type="ECO:0000256" key="7">
    <source>
        <dbReference type="ARBA" id="ARBA00022989"/>
    </source>
</evidence>
<feature type="domain" description="SMP-LTD" evidence="12">
    <location>
        <begin position="15"/>
        <end position="192"/>
    </location>
</feature>
<dbReference type="PROSITE" id="PS51847">
    <property type="entry name" value="SMP"/>
    <property type="match status" value="1"/>
</dbReference>
<evidence type="ECO:0000256" key="2">
    <source>
        <dbReference type="ARBA" id="ARBA00022448"/>
    </source>
</evidence>
<dbReference type="OrthoDB" id="1029639at2759"/>
<dbReference type="InterPro" id="IPR000008">
    <property type="entry name" value="C2_dom"/>
</dbReference>
<dbReference type="AlphaFoldDB" id="A0A7D8UWS2"/>
<keyword evidence="8" id="KW-0445">Lipid transport</keyword>
<keyword evidence="10" id="KW-0472">Membrane</keyword>
<keyword evidence="2" id="KW-0813">Transport</keyword>
<reference evidence="13 14" key="1">
    <citation type="journal article" date="2019" name="PLoS Genet.">
        <title>Convergent evolution of linked mating-type loci in basidiomycete fungi.</title>
        <authorList>
            <person name="Sun S."/>
            <person name="Coelho M.A."/>
            <person name="Heitman J."/>
            <person name="Nowrousian M."/>
        </authorList>
    </citation>
    <scope>NUCLEOTIDE SEQUENCE [LARGE SCALE GENOMIC DNA]</scope>
    <source>
        <strain evidence="13 14">CBS 4282</strain>
    </source>
</reference>
<evidence type="ECO:0000256" key="8">
    <source>
        <dbReference type="ARBA" id="ARBA00023055"/>
    </source>
</evidence>
<dbReference type="GO" id="GO:0016020">
    <property type="term" value="C:membrane"/>
    <property type="evidence" value="ECO:0007669"/>
    <property type="project" value="UniProtKB-SubCell"/>
</dbReference>
<sequence>MASATLVTALTASGGAETPGFLNDIVEQLWPNLATAVADMIKTIVEPMFATILPSPLSSLKFVDLNLGDVPMRFTNVDVHKTASGAIKLDLDLDWDGACDISLDGKMVPRVGIEKLKLAGRLSILLGPLTNVLPLIGAAQVTFINPPYLKFTYTDAGAIANLGFIDKQIRGIIQGVIASMAVLPNRFLVKLDVTNDWFKTYQHPLGVVRLTVESATSLGQDKAAKGFFGKLVHDVPDAHATVILGETFQTKTVSNSRDPVWNETHDFLLSDNDQKLIVEVTDSDTTSDDALGQASTTIKNLLLQGGKHELTLNHNGTDTDGKIKIAGQFYKFVPNAASLSSQDPGIHGLLTVLVASAHNIEGDRSKLKPSVAVKWGASSFRTGVKADASGVDVRNPNYDAAFTVPLTAAVTVTGAEPLRFVLMDGENEVTTAELPLDKVLSTPELSFTDHLELAGGASIRVSVTVRGTEVMT</sequence>
<evidence type="ECO:0000256" key="5">
    <source>
        <dbReference type="ARBA" id="ARBA00022737"/>
    </source>
</evidence>
<dbReference type="InterPro" id="IPR051634">
    <property type="entry name" value="Extended_Synaptotagmin"/>
</dbReference>
<dbReference type="GO" id="GO:0008289">
    <property type="term" value="F:lipid binding"/>
    <property type="evidence" value="ECO:0007669"/>
    <property type="project" value="UniProtKB-KW"/>
</dbReference>
<keyword evidence="9" id="KW-0446">Lipid-binding</keyword>
<dbReference type="SUPFAM" id="SSF49562">
    <property type="entry name" value="C2 domain (Calcium/lipid-binding domain, CaLB)"/>
    <property type="match status" value="2"/>
</dbReference>
<dbReference type="PANTHER" id="PTHR45761">
    <property type="entry name" value="EXTENDED SYNAPTOTAGMIN-LIKE PROTEIN 2, ISOFORM C"/>
    <property type="match status" value="1"/>
</dbReference>
<dbReference type="GO" id="GO:0046872">
    <property type="term" value="F:metal ion binding"/>
    <property type="evidence" value="ECO:0007669"/>
    <property type="project" value="UniProtKB-KW"/>
</dbReference>
<evidence type="ECO:0000256" key="3">
    <source>
        <dbReference type="ARBA" id="ARBA00022692"/>
    </source>
</evidence>
<comment type="subcellular location">
    <subcellularLocation>
        <location evidence="1">Membrane</location>
    </subcellularLocation>
</comment>
<dbReference type="Pfam" id="PF00168">
    <property type="entry name" value="C2"/>
    <property type="match status" value="2"/>
</dbReference>
<dbReference type="PANTHER" id="PTHR45761:SF1">
    <property type="entry name" value="EXTENDED SYNAPTOTAGMIN-LIKE PROTEIN 2, ISOFORM C"/>
    <property type="match status" value="1"/>
</dbReference>
<dbReference type="EMBL" id="QKWK01000012">
    <property type="protein sequence ID" value="TXT05095.1"/>
    <property type="molecule type" value="Genomic_DNA"/>
</dbReference>
<dbReference type="SMART" id="SM00239">
    <property type="entry name" value="C2"/>
    <property type="match status" value="2"/>
</dbReference>
<proteinExistence type="predicted"/>
<protein>
    <recommendedName>
        <fullName evidence="15">C2 domain-containing protein</fullName>
    </recommendedName>
</protein>
<dbReference type="GO" id="GO:0006869">
    <property type="term" value="P:lipid transport"/>
    <property type="evidence" value="ECO:0007669"/>
    <property type="project" value="UniProtKB-KW"/>
</dbReference>
<evidence type="ECO:0000259" key="11">
    <source>
        <dbReference type="PROSITE" id="PS50004"/>
    </source>
</evidence>
<dbReference type="CDD" id="cd21670">
    <property type="entry name" value="SMP_ESyt"/>
    <property type="match status" value="1"/>
</dbReference>
<evidence type="ECO:0000313" key="14">
    <source>
        <dbReference type="Proteomes" id="UP000473826"/>
    </source>
</evidence>
<dbReference type="InterPro" id="IPR035892">
    <property type="entry name" value="C2_domain_sf"/>
</dbReference>
<keyword evidence="4" id="KW-0479">Metal-binding</keyword>
<keyword evidence="3" id="KW-0812">Transmembrane</keyword>
<comment type="caution">
    <text evidence="13">The sequence shown here is derived from an EMBL/GenBank/DDBJ whole genome shotgun (WGS) entry which is preliminary data.</text>
</comment>
<organism evidence="13 14">
    <name type="scientific">Vanrija humicola</name>
    <name type="common">Yeast</name>
    <name type="synonym">Cryptococcus humicola</name>
    <dbReference type="NCBI Taxonomy" id="5417"/>
    <lineage>
        <taxon>Eukaryota</taxon>
        <taxon>Fungi</taxon>
        <taxon>Dikarya</taxon>
        <taxon>Basidiomycota</taxon>
        <taxon>Agaricomycotina</taxon>
        <taxon>Tremellomycetes</taxon>
        <taxon>Trichosporonales</taxon>
        <taxon>Trichosporonaceae</taxon>
        <taxon>Vanrija</taxon>
    </lineage>
</organism>
<evidence type="ECO:0000259" key="12">
    <source>
        <dbReference type="PROSITE" id="PS51847"/>
    </source>
</evidence>
<name>A0A7D8UWS2_VANHU</name>
<evidence type="ECO:0008006" key="15">
    <source>
        <dbReference type="Google" id="ProtNLM"/>
    </source>
</evidence>
<dbReference type="Pfam" id="PF17047">
    <property type="entry name" value="SMP_LBD"/>
    <property type="match status" value="1"/>
</dbReference>
<evidence type="ECO:0000256" key="1">
    <source>
        <dbReference type="ARBA" id="ARBA00004370"/>
    </source>
</evidence>
<dbReference type="GO" id="GO:0012505">
    <property type="term" value="C:endomembrane system"/>
    <property type="evidence" value="ECO:0007669"/>
    <property type="project" value="UniProtKB-ARBA"/>
</dbReference>
<keyword evidence="7" id="KW-1133">Transmembrane helix</keyword>
<evidence type="ECO:0000256" key="6">
    <source>
        <dbReference type="ARBA" id="ARBA00022837"/>
    </source>
</evidence>
<evidence type="ECO:0000256" key="4">
    <source>
        <dbReference type="ARBA" id="ARBA00022723"/>
    </source>
</evidence>
<dbReference type="InterPro" id="IPR039010">
    <property type="entry name" value="Synaptotagmin_SMP"/>
</dbReference>